<keyword evidence="3" id="KW-1003">Cell membrane</keyword>
<dbReference type="AlphaFoldDB" id="A0A5M3PRA5"/>
<feature type="transmembrane region" description="Helical" evidence="7">
    <location>
        <begin position="121"/>
        <end position="140"/>
    </location>
</feature>
<dbReference type="PANTHER" id="PTHR33452:SF1">
    <property type="entry name" value="INNER MEMBRANE PROTEIN YPHA-RELATED"/>
    <property type="match status" value="1"/>
</dbReference>
<keyword evidence="5 7" id="KW-1133">Transmembrane helix</keyword>
<keyword evidence="4 7" id="KW-0812">Transmembrane</keyword>
<evidence type="ECO:0000256" key="1">
    <source>
        <dbReference type="ARBA" id="ARBA00004651"/>
    </source>
</evidence>
<evidence type="ECO:0000313" key="8">
    <source>
        <dbReference type="EMBL" id="GBO85460.1"/>
    </source>
</evidence>
<comment type="similarity">
    <text evidence="2">Belongs to the DoxX family.</text>
</comment>
<proteinExistence type="inferred from homology"/>
<dbReference type="Pfam" id="PF07681">
    <property type="entry name" value="DoxX"/>
    <property type="match status" value="1"/>
</dbReference>
<sequence>MKALAYSFYGLNDSVQRLVGSLLPIALLLGRLYVAWVFFKAGLTKIDDWGTTLFLFEEEYSVPLLSPEFAAFLATFGELVFPVLLVIGLFSLVSSLGLFVINIVAVISLEAIAPAAELYHVVWGLILMGLAMCGPGLLSLDKLIRARLRGDYAAN</sequence>
<dbReference type="GO" id="GO:0005886">
    <property type="term" value="C:plasma membrane"/>
    <property type="evidence" value="ECO:0007669"/>
    <property type="project" value="UniProtKB-SubCell"/>
</dbReference>
<dbReference type="PANTHER" id="PTHR33452">
    <property type="entry name" value="OXIDOREDUCTASE CATD-RELATED"/>
    <property type="match status" value="1"/>
</dbReference>
<feature type="transmembrane region" description="Helical" evidence="7">
    <location>
        <begin position="69"/>
        <end position="89"/>
    </location>
</feature>
<keyword evidence="6 7" id="KW-0472">Membrane</keyword>
<comment type="subcellular location">
    <subcellularLocation>
        <location evidence="1">Cell membrane</location>
        <topology evidence="1">Multi-pass membrane protein</topology>
    </subcellularLocation>
</comment>
<evidence type="ECO:0000313" key="9">
    <source>
        <dbReference type="Proteomes" id="UP000340077"/>
    </source>
</evidence>
<reference evidence="8 9" key="1">
    <citation type="journal article" date="2019" name="J. Gen. Appl. Microbiol.">
        <title>Aerobic degradation of cis-dichloroethene by the marine bacterium Marinobacter salsuginis strain 5N-3.</title>
        <authorList>
            <person name="Inoue Y."/>
            <person name="Fukunaga Y."/>
            <person name="Katsumata H."/>
            <person name="Ohji S."/>
            <person name="Hosoyama A."/>
            <person name="Mori K."/>
            <person name="Ando K."/>
        </authorList>
    </citation>
    <scope>NUCLEOTIDE SEQUENCE [LARGE SCALE GENOMIC DNA]</scope>
    <source>
        <strain evidence="8 9">5N-3</strain>
    </source>
</reference>
<name>A0A5M3PRA5_9GAMM</name>
<evidence type="ECO:0000256" key="2">
    <source>
        <dbReference type="ARBA" id="ARBA00006679"/>
    </source>
</evidence>
<dbReference type="InterPro" id="IPR051907">
    <property type="entry name" value="DoxX-like_oxidoreductase"/>
</dbReference>
<evidence type="ECO:0000256" key="4">
    <source>
        <dbReference type="ARBA" id="ARBA00022692"/>
    </source>
</evidence>
<feature type="transmembrane region" description="Helical" evidence="7">
    <location>
        <begin position="96"/>
        <end position="115"/>
    </location>
</feature>
<comment type="caution">
    <text evidence="8">The sequence shown here is derived from an EMBL/GenBank/DDBJ whole genome shotgun (WGS) entry which is preliminary data.</text>
</comment>
<dbReference type="RefSeq" id="WP_069185245.1">
    <property type="nucleotide sequence ID" value="NZ_BGZH01000003.1"/>
</dbReference>
<evidence type="ECO:0000256" key="7">
    <source>
        <dbReference type="SAM" id="Phobius"/>
    </source>
</evidence>
<organism evidence="8 9">
    <name type="scientific">Marinobacter salsuginis</name>
    <dbReference type="NCBI Taxonomy" id="418719"/>
    <lineage>
        <taxon>Bacteria</taxon>
        <taxon>Pseudomonadati</taxon>
        <taxon>Pseudomonadota</taxon>
        <taxon>Gammaproteobacteria</taxon>
        <taxon>Pseudomonadales</taxon>
        <taxon>Marinobacteraceae</taxon>
        <taxon>Marinobacter</taxon>
    </lineage>
</organism>
<evidence type="ECO:0000256" key="5">
    <source>
        <dbReference type="ARBA" id="ARBA00022989"/>
    </source>
</evidence>
<protein>
    <submittedName>
        <fullName evidence="8">Membrane protein</fullName>
    </submittedName>
</protein>
<evidence type="ECO:0000256" key="3">
    <source>
        <dbReference type="ARBA" id="ARBA00022475"/>
    </source>
</evidence>
<dbReference type="Proteomes" id="UP000340077">
    <property type="component" value="Unassembled WGS sequence"/>
</dbReference>
<dbReference type="EMBL" id="BGZH01000003">
    <property type="protein sequence ID" value="GBO85460.1"/>
    <property type="molecule type" value="Genomic_DNA"/>
</dbReference>
<feature type="transmembrane region" description="Helical" evidence="7">
    <location>
        <begin position="21"/>
        <end position="39"/>
    </location>
</feature>
<keyword evidence="9" id="KW-1185">Reference proteome</keyword>
<accession>A0A5M3PRA5</accession>
<evidence type="ECO:0000256" key="6">
    <source>
        <dbReference type="ARBA" id="ARBA00023136"/>
    </source>
</evidence>
<gene>
    <name evidence="8" type="ORF">MS5N3_29110</name>
</gene>
<dbReference type="InterPro" id="IPR032808">
    <property type="entry name" value="DoxX"/>
</dbReference>